<sequence length="180" mass="19043">MKKRVVSLLMATAISASLLAACGGSSAGSSAATGETGGDAAAAGGTEGAVINIYSWNDEFRTRLEAIYPEVESTSADGTVTTLKDGTEIHWIINPNQDGVYQQKLDEALLNQASAADDDKVDIFLSETDYVFKYTDADADVAMPLTDLGIDPDTDLADQYAFTRTTASDQNGVQRGSTWQ</sequence>
<comment type="caution">
    <text evidence="2">The sequence shown here is derived from an EMBL/GenBank/DDBJ whole genome shotgun (WGS) entry which is preliminary data.</text>
</comment>
<proteinExistence type="predicted"/>
<feature type="non-terminal residue" evidence="2">
    <location>
        <position position="180"/>
    </location>
</feature>
<feature type="signal peptide" evidence="1">
    <location>
        <begin position="1"/>
        <end position="20"/>
    </location>
</feature>
<dbReference type="EMBL" id="DXBO01000107">
    <property type="protein sequence ID" value="HIZ48467.1"/>
    <property type="molecule type" value="Genomic_DNA"/>
</dbReference>
<evidence type="ECO:0000313" key="2">
    <source>
        <dbReference type="EMBL" id="HIZ48467.1"/>
    </source>
</evidence>
<accession>A0A9D2F3M9</accession>
<protein>
    <submittedName>
        <fullName evidence="2">Carbohydrate ABC transporter substrate-binding protein</fullName>
    </submittedName>
</protein>
<evidence type="ECO:0000313" key="3">
    <source>
        <dbReference type="Proteomes" id="UP000824031"/>
    </source>
</evidence>
<name>A0A9D2F3M9_9FIRM</name>
<dbReference type="PROSITE" id="PS51257">
    <property type="entry name" value="PROKAR_LIPOPROTEIN"/>
    <property type="match status" value="1"/>
</dbReference>
<dbReference type="AlphaFoldDB" id="A0A9D2F3M9"/>
<gene>
    <name evidence="2" type="ORF">H9810_07115</name>
</gene>
<feature type="chain" id="PRO_5039698293" evidence="1">
    <location>
        <begin position="21"/>
        <end position="180"/>
    </location>
</feature>
<reference evidence="2" key="2">
    <citation type="submission" date="2021-04" db="EMBL/GenBank/DDBJ databases">
        <authorList>
            <person name="Gilroy R."/>
        </authorList>
    </citation>
    <scope>NUCLEOTIDE SEQUENCE</scope>
    <source>
        <strain evidence="2">3436</strain>
    </source>
</reference>
<evidence type="ECO:0000256" key="1">
    <source>
        <dbReference type="SAM" id="SignalP"/>
    </source>
</evidence>
<keyword evidence="1" id="KW-0732">Signal</keyword>
<reference evidence="2" key="1">
    <citation type="journal article" date="2021" name="PeerJ">
        <title>Extensive microbial diversity within the chicken gut microbiome revealed by metagenomics and culture.</title>
        <authorList>
            <person name="Gilroy R."/>
            <person name="Ravi A."/>
            <person name="Getino M."/>
            <person name="Pursley I."/>
            <person name="Horton D.L."/>
            <person name="Alikhan N.F."/>
            <person name="Baker D."/>
            <person name="Gharbi K."/>
            <person name="Hall N."/>
            <person name="Watson M."/>
            <person name="Adriaenssens E.M."/>
            <person name="Foster-Nyarko E."/>
            <person name="Jarju S."/>
            <person name="Secka A."/>
            <person name="Antonio M."/>
            <person name="Oren A."/>
            <person name="Chaudhuri R.R."/>
            <person name="La Ragione R."/>
            <person name="Hildebrand F."/>
            <person name="Pallen M.J."/>
        </authorList>
    </citation>
    <scope>NUCLEOTIDE SEQUENCE</scope>
    <source>
        <strain evidence="2">3436</strain>
    </source>
</reference>
<organism evidence="2 3">
    <name type="scientific">Candidatus Gemmiger excrementavium</name>
    <dbReference type="NCBI Taxonomy" id="2838608"/>
    <lineage>
        <taxon>Bacteria</taxon>
        <taxon>Bacillati</taxon>
        <taxon>Bacillota</taxon>
        <taxon>Clostridia</taxon>
        <taxon>Eubacteriales</taxon>
        <taxon>Gemmiger</taxon>
    </lineage>
</organism>
<dbReference type="Proteomes" id="UP000824031">
    <property type="component" value="Unassembled WGS sequence"/>
</dbReference>